<dbReference type="InterPro" id="IPR007527">
    <property type="entry name" value="Znf_SWIM"/>
</dbReference>
<dbReference type="EMBL" id="CAUJNA010003215">
    <property type="protein sequence ID" value="CAJ1395948.1"/>
    <property type="molecule type" value="Genomic_DNA"/>
</dbReference>
<dbReference type="InterPro" id="IPR011990">
    <property type="entry name" value="TPR-like_helical_dom_sf"/>
</dbReference>
<accession>A0AA36NB73</accession>
<evidence type="ECO:0000313" key="5">
    <source>
        <dbReference type="Proteomes" id="UP001178507"/>
    </source>
</evidence>
<organism evidence="4 5">
    <name type="scientific">Effrenium voratum</name>
    <dbReference type="NCBI Taxonomy" id="2562239"/>
    <lineage>
        <taxon>Eukaryota</taxon>
        <taxon>Sar</taxon>
        <taxon>Alveolata</taxon>
        <taxon>Dinophyceae</taxon>
        <taxon>Suessiales</taxon>
        <taxon>Symbiodiniaceae</taxon>
        <taxon>Effrenium</taxon>
    </lineage>
</organism>
<evidence type="ECO:0000313" key="4">
    <source>
        <dbReference type="EMBL" id="CAJ1395948.1"/>
    </source>
</evidence>
<gene>
    <name evidence="4" type="ORF">EVOR1521_LOCUS20257</name>
</gene>
<dbReference type="AlphaFoldDB" id="A0AA36NB73"/>
<feature type="region of interest" description="Disordered" evidence="2">
    <location>
        <begin position="310"/>
        <end position="370"/>
    </location>
</feature>
<keyword evidence="1" id="KW-0863">Zinc-finger</keyword>
<keyword evidence="5" id="KW-1185">Reference proteome</keyword>
<dbReference type="PROSITE" id="PS52007">
    <property type="entry name" value="PADR1"/>
    <property type="match status" value="1"/>
</dbReference>
<dbReference type="Proteomes" id="UP001178507">
    <property type="component" value="Unassembled WGS sequence"/>
</dbReference>
<evidence type="ECO:0000256" key="2">
    <source>
        <dbReference type="SAM" id="MobiDB-lite"/>
    </source>
</evidence>
<dbReference type="SUPFAM" id="SSF48452">
    <property type="entry name" value="TPR-like"/>
    <property type="match status" value="1"/>
</dbReference>
<comment type="caution">
    <text evidence="4">The sequence shown here is derived from an EMBL/GenBank/DDBJ whole genome shotgun (WGS) entry which is preliminary data.</text>
</comment>
<proteinExistence type="predicted"/>
<feature type="compositionally biased region" description="Pro residues" evidence="2">
    <location>
        <begin position="341"/>
        <end position="352"/>
    </location>
</feature>
<dbReference type="Gene3D" id="1.25.40.10">
    <property type="entry name" value="Tetratricopeptide repeat domain"/>
    <property type="match status" value="1"/>
</dbReference>
<dbReference type="GO" id="GO:0008270">
    <property type="term" value="F:zinc ion binding"/>
    <property type="evidence" value="ECO:0007669"/>
    <property type="project" value="UniProtKB-KW"/>
</dbReference>
<sequence length="584" mass="62764">GAAPAPAGGAGAGPEVEPPPELRPELPEPWPELPESPQEGRGISDTGQMDLLRLLQTQEDPEPKPAPAFKGFDEGPGRAEKPQLPPSMLARTLPLPGATQAEARSGGANAFARSSIAAALMQTSPEVDIHERANEGKDPLAEEEKDARLMAEPMEADKDVPDTIEAQAAMARLNETTSQLQNSKLSHGDAAEIFSELLVQLPAGRLRYSALLNRAHCYVGMGKLDAALADIESIICQQGGADSFDARKWHKVWMSRGGIHRKLAQLAVGAAERDRLFAQARADYEHVLAIQPPHEGYSAKAQRCLQQLRKNRDDGRLQVPSPSPKRRRLEASRSRSHSPAPGSPPAPAPAPFLAPSKAGSPAGTALDTEPRPSACRALEALGEDCVVAGRRLFDEGAVNGLGGRCYEIGATREQVQLQVRGETWAGSCSCRLQGHCKHVAAALCFLQQEEREQPLEAEAGAGAGAGVGDVGADAPFRKRELARLLERRTNDELKSYLRLNNQLLSGAKAELVHRLAEAAVYGALAPCPRCGGHLHPEEPSLAPGTTYFCKRQLRDREACGYQALGQHVERRPFLGAEELLRGLR</sequence>
<feature type="region of interest" description="Disordered" evidence="2">
    <location>
        <begin position="1"/>
        <end position="87"/>
    </location>
</feature>
<feature type="domain" description="SWIM-type" evidence="3">
    <location>
        <begin position="413"/>
        <end position="447"/>
    </location>
</feature>
<reference evidence="4" key="1">
    <citation type="submission" date="2023-08" db="EMBL/GenBank/DDBJ databases">
        <authorList>
            <person name="Chen Y."/>
            <person name="Shah S."/>
            <person name="Dougan E. K."/>
            <person name="Thang M."/>
            <person name="Chan C."/>
        </authorList>
    </citation>
    <scope>NUCLEOTIDE SEQUENCE</scope>
</reference>
<name>A0AA36NB73_9DINO</name>
<evidence type="ECO:0000259" key="3">
    <source>
        <dbReference type="PROSITE" id="PS50966"/>
    </source>
</evidence>
<dbReference type="SMART" id="SM01335">
    <property type="entry name" value="PADR1"/>
    <property type="match status" value="1"/>
</dbReference>
<dbReference type="Gene3D" id="3.90.640.80">
    <property type="match status" value="1"/>
</dbReference>
<dbReference type="PROSITE" id="PS50966">
    <property type="entry name" value="ZF_SWIM"/>
    <property type="match status" value="1"/>
</dbReference>
<evidence type="ECO:0000256" key="1">
    <source>
        <dbReference type="PROSITE-ProRule" id="PRU00325"/>
    </source>
</evidence>
<protein>
    <recommendedName>
        <fullName evidence="3">SWIM-type domain-containing protein</fullName>
    </recommendedName>
</protein>
<keyword evidence="1" id="KW-0862">Zinc</keyword>
<keyword evidence="1" id="KW-0479">Metal-binding</keyword>
<feature type="non-terminal residue" evidence="4">
    <location>
        <position position="584"/>
    </location>
</feature>
<feature type="compositionally biased region" description="Basic and acidic residues" evidence="2">
    <location>
        <begin position="71"/>
        <end position="81"/>
    </location>
</feature>